<gene>
    <name evidence="1" type="ORF">T459_10157</name>
</gene>
<evidence type="ECO:0000313" key="2">
    <source>
        <dbReference type="Proteomes" id="UP000222542"/>
    </source>
</evidence>
<sequence length="227" mass="26059">MLQDVPDWSELPYDLLVLIGRCLNLIVDYIKFCKSWHSAATKNNFNSDLPRVPWLMLAEEEDNEGNSFRRFFSLYDGMILKKRIPKASRKRCHIIAQIPFEPQGVVEHLYILESLGSLFVISRYGVRVRPIEDDCDSFPLTLRPDERELLGDGEFTYGTTDFRVFQSKLLNFQESSPIIFILQTTVLNHTSAMKKEADVADGSIQPHYDGVSLSSFCPPIWVTPTSY</sequence>
<reference evidence="1 2" key="1">
    <citation type="journal article" date="2014" name="Nat. Genet.">
        <title>Genome sequence of the hot pepper provides insights into the evolution of pungency in Capsicum species.</title>
        <authorList>
            <person name="Kim S."/>
            <person name="Park M."/>
            <person name="Yeom S.I."/>
            <person name="Kim Y.M."/>
            <person name="Lee J.M."/>
            <person name="Lee H.A."/>
            <person name="Seo E."/>
            <person name="Choi J."/>
            <person name="Cheong K."/>
            <person name="Kim K.T."/>
            <person name="Jung K."/>
            <person name="Lee G.W."/>
            <person name="Oh S.K."/>
            <person name="Bae C."/>
            <person name="Kim S.B."/>
            <person name="Lee H.Y."/>
            <person name="Kim S.Y."/>
            <person name="Kim M.S."/>
            <person name="Kang B.C."/>
            <person name="Jo Y.D."/>
            <person name="Yang H.B."/>
            <person name="Jeong H.J."/>
            <person name="Kang W.H."/>
            <person name="Kwon J.K."/>
            <person name="Shin C."/>
            <person name="Lim J.Y."/>
            <person name="Park J.H."/>
            <person name="Huh J.H."/>
            <person name="Kim J.S."/>
            <person name="Kim B.D."/>
            <person name="Cohen O."/>
            <person name="Paran I."/>
            <person name="Suh M.C."/>
            <person name="Lee S.B."/>
            <person name="Kim Y.K."/>
            <person name="Shin Y."/>
            <person name="Noh S.J."/>
            <person name="Park J."/>
            <person name="Seo Y.S."/>
            <person name="Kwon S.Y."/>
            <person name="Kim H.A."/>
            <person name="Park J.M."/>
            <person name="Kim H.J."/>
            <person name="Choi S.B."/>
            <person name="Bosland P.W."/>
            <person name="Reeves G."/>
            <person name="Jo S.H."/>
            <person name="Lee B.W."/>
            <person name="Cho H.T."/>
            <person name="Choi H.S."/>
            <person name="Lee M.S."/>
            <person name="Yu Y."/>
            <person name="Do Choi Y."/>
            <person name="Park B.S."/>
            <person name="van Deynze A."/>
            <person name="Ashrafi H."/>
            <person name="Hill T."/>
            <person name="Kim W.T."/>
            <person name="Pai H.S."/>
            <person name="Ahn H.K."/>
            <person name="Yeam I."/>
            <person name="Giovannoni J.J."/>
            <person name="Rose J.K."/>
            <person name="Sorensen I."/>
            <person name="Lee S.J."/>
            <person name="Kim R.W."/>
            <person name="Choi I.Y."/>
            <person name="Choi B.S."/>
            <person name="Lim J.S."/>
            <person name="Lee Y.H."/>
            <person name="Choi D."/>
        </authorList>
    </citation>
    <scope>NUCLEOTIDE SEQUENCE [LARGE SCALE GENOMIC DNA]</scope>
    <source>
        <strain evidence="2">cv. CM334</strain>
    </source>
</reference>
<name>A0A2G3A1H9_CAPAN</name>
<accession>A0A2G3A1H9</accession>
<dbReference type="AlphaFoldDB" id="A0A2G3A1H9"/>
<comment type="caution">
    <text evidence="1">The sequence shown here is derived from an EMBL/GenBank/DDBJ whole genome shotgun (WGS) entry which is preliminary data.</text>
</comment>
<evidence type="ECO:0008006" key="3">
    <source>
        <dbReference type="Google" id="ProtNLM"/>
    </source>
</evidence>
<dbReference type="Gramene" id="PHT88051">
    <property type="protein sequence ID" value="PHT88051"/>
    <property type="gene ID" value="T459_10157"/>
</dbReference>
<evidence type="ECO:0000313" key="1">
    <source>
        <dbReference type="EMBL" id="PHT88051.1"/>
    </source>
</evidence>
<dbReference type="EMBL" id="AYRZ02000003">
    <property type="protein sequence ID" value="PHT88051.1"/>
    <property type="molecule type" value="Genomic_DNA"/>
</dbReference>
<proteinExistence type="predicted"/>
<reference evidence="1 2" key="2">
    <citation type="journal article" date="2017" name="Genome Biol.">
        <title>New reference genome sequences of hot pepper reveal the massive evolution of plant disease-resistance genes by retroduplication.</title>
        <authorList>
            <person name="Kim S."/>
            <person name="Park J."/>
            <person name="Yeom S.I."/>
            <person name="Kim Y.M."/>
            <person name="Seo E."/>
            <person name="Kim K.T."/>
            <person name="Kim M.S."/>
            <person name="Lee J.M."/>
            <person name="Cheong K."/>
            <person name="Shin H.S."/>
            <person name="Kim S.B."/>
            <person name="Han K."/>
            <person name="Lee J."/>
            <person name="Park M."/>
            <person name="Lee H.A."/>
            <person name="Lee H.Y."/>
            <person name="Lee Y."/>
            <person name="Oh S."/>
            <person name="Lee J.H."/>
            <person name="Choi E."/>
            <person name="Choi E."/>
            <person name="Lee S.E."/>
            <person name="Jeon J."/>
            <person name="Kim H."/>
            <person name="Choi G."/>
            <person name="Song H."/>
            <person name="Lee J."/>
            <person name="Lee S.C."/>
            <person name="Kwon J.K."/>
            <person name="Lee H.Y."/>
            <person name="Koo N."/>
            <person name="Hong Y."/>
            <person name="Kim R.W."/>
            <person name="Kang W.H."/>
            <person name="Huh J.H."/>
            <person name="Kang B.C."/>
            <person name="Yang T.J."/>
            <person name="Lee Y.H."/>
            <person name="Bennetzen J.L."/>
            <person name="Choi D."/>
        </authorList>
    </citation>
    <scope>NUCLEOTIDE SEQUENCE [LARGE SCALE GENOMIC DNA]</scope>
    <source>
        <strain evidence="2">cv. CM334</strain>
    </source>
</reference>
<keyword evidence="2" id="KW-1185">Reference proteome</keyword>
<dbReference type="Proteomes" id="UP000222542">
    <property type="component" value="Unassembled WGS sequence"/>
</dbReference>
<organism evidence="1 2">
    <name type="scientific">Capsicum annuum</name>
    <name type="common">Capsicum pepper</name>
    <dbReference type="NCBI Taxonomy" id="4072"/>
    <lineage>
        <taxon>Eukaryota</taxon>
        <taxon>Viridiplantae</taxon>
        <taxon>Streptophyta</taxon>
        <taxon>Embryophyta</taxon>
        <taxon>Tracheophyta</taxon>
        <taxon>Spermatophyta</taxon>
        <taxon>Magnoliopsida</taxon>
        <taxon>eudicotyledons</taxon>
        <taxon>Gunneridae</taxon>
        <taxon>Pentapetalae</taxon>
        <taxon>asterids</taxon>
        <taxon>lamiids</taxon>
        <taxon>Solanales</taxon>
        <taxon>Solanaceae</taxon>
        <taxon>Solanoideae</taxon>
        <taxon>Capsiceae</taxon>
        <taxon>Capsicum</taxon>
    </lineage>
</organism>
<protein>
    <recommendedName>
        <fullName evidence="3">F-box domain-containing protein</fullName>
    </recommendedName>
</protein>